<sequence length="130" mass="13590">MPGGTASTPAGAGIWGARSAAVPASALTMLSLQEVDPDPEQQNREGRQRAQELLDMLADLQRAVLASDGAPAEILASRLAALGNAEIEVADPTLRLLLRSVRLRAKVEAARLEARGSINKMRGCSAHGTP</sequence>
<protein>
    <submittedName>
        <fullName evidence="1">Flagellar assembly protein FliX</fullName>
    </submittedName>
</protein>
<keyword evidence="1" id="KW-0966">Cell projection</keyword>
<keyword evidence="1" id="KW-0969">Cilium</keyword>
<reference evidence="1 2" key="1">
    <citation type="submission" date="2022-06" db="EMBL/GenBank/DDBJ databases">
        <title>Rhizosaccharibacter gen. nov. sp. nov. KSS12, endophytic bacteria isolated from sugarcane.</title>
        <authorList>
            <person name="Pitiwittayakul N."/>
        </authorList>
    </citation>
    <scope>NUCLEOTIDE SEQUENCE [LARGE SCALE GENOMIC DNA]</scope>
    <source>
        <strain evidence="1 2">KSS12</strain>
    </source>
</reference>
<dbReference type="EMBL" id="JAMZEJ010000008">
    <property type="protein sequence ID" value="MCQ8241937.1"/>
    <property type="molecule type" value="Genomic_DNA"/>
</dbReference>
<evidence type="ECO:0000313" key="1">
    <source>
        <dbReference type="EMBL" id="MCQ8241937.1"/>
    </source>
</evidence>
<name>A0ABT1W018_9PROT</name>
<comment type="caution">
    <text evidence="1">The sequence shown here is derived from an EMBL/GenBank/DDBJ whole genome shotgun (WGS) entry which is preliminary data.</text>
</comment>
<proteinExistence type="predicted"/>
<dbReference type="Proteomes" id="UP001524547">
    <property type="component" value="Unassembled WGS sequence"/>
</dbReference>
<organism evidence="1 2">
    <name type="scientific">Rhizosaccharibacter radicis</name>
    <dbReference type="NCBI Taxonomy" id="2782605"/>
    <lineage>
        <taxon>Bacteria</taxon>
        <taxon>Pseudomonadati</taxon>
        <taxon>Pseudomonadota</taxon>
        <taxon>Alphaproteobacteria</taxon>
        <taxon>Acetobacterales</taxon>
        <taxon>Acetobacteraceae</taxon>
        <taxon>Rhizosaccharibacter</taxon>
    </lineage>
</organism>
<evidence type="ECO:0000313" key="2">
    <source>
        <dbReference type="Proteomes" id="UP001524547"/>
    </source>
</evidence>
<accession>A0ABT1W018</accession>
<keyword evidence="1" id="KW-0282">Flagellum</keyword>
<keyword evidence="2" id="KW-1185">Reference proteome</keyword>
<dbReference type="InterPro" id="IPR019704">
    <property type="entry name" value="Flagellar_assmbl_FliX_class2"/>
</dbReference>
<dbReference type="Pfam" id="PF10768">
    <property type="entry name" value="FliX"/>
    <property type="match status" value="1"/>
</dbReference>
<gene>
    <name evidence="1" type="ORF">NFI88_13945</name>
</gene>